<evidence type="ECO:0000313" key="3">
    <source>
        <dbReference type="Proteomes" id="UP000005239"/>
    </source>
</evidence>
<evidence type="ECO:0000256" key="1">
    <source>
        <dbReference type="SAM" id="MobiDB-lite"/>
    </source>
</evidence>
<feature type="region of interest" description="Disordered" evidence="1">
    <location>
        <begin position="92"/>
        <end position="113"/>
    </location>
</feature>
<dbReference type="Proteomes" id="UP000005239">
    <property type="component" value="Unassembled WGS sequence"/>
</dbReference>
<organism evidence="2 3">
    <name type="scientific">Pristionchus pacificus</name>
    <name type="common">Parasitic nematode worm</name>
    <dbReference type="NCBI Taxonomy" id="54126"/>
    <lineage>
        <taxon>Eukaryota</taxon>
        <taxon>Metazoa</taxon>
        <taxon>Ecdysozoa</taxon>
        <taxon>Nematoda</taxon>
        <taxon>Chromadorea</taxon>
        <taxon>Rhabditida</taxon>
        <taxon>Rhabditina</taxon>
        <taxon>Diplogasteromorpha</taxon>
        <taxon>Diplogasteroidea</taxon>
        <taxon>Neodiplogasteridae</taxon>
        <taxon>Pristionchus</taxon>
    </lineage>
</organism>
<dbReference type="EnsemblMetazoa" id="PPA44190.1">
    <property type="protein sequence ID" value="PPA44190.1"/>
    <property type="gene ID" value="WBGene00282559"/>
</dbReference>
<name>A0A2A6CW61_PRIPA</name>
<proteinExistence type="predicted"/>
<protein>
    <submittedName>
        <fullName evidence="2">Uncharacterized protein</fullName>
    </submittedName>
</protein>
<reference evidence="2" key="2">
    <citation type="submission" date="2022-06" db="UniProtKB">
        <authorList>
            <consortium name="EnsemblMetazoa"/>
        </authorList>
    </citation>
    <scope>IDENTIFICATION</scope>
    <source>
        <strain evidence="2">PS312</strain>
    </source>
</reference>
<sequence>MVLEGEVDEREINEPVDAGALEVGHLSVDRNTIGNLIVAETSEEMYDFALGKFGFNVLTSEMGLRKTEKFLTIIQLVDGRMHGQDFLLDVGGVESGNHGRHDDDVTKSDSITR</sequence>
<reference evidence="3" key="1">
    <citation type="journal article" date="2008" name="Nat. Genet.">
        <title>The Pristionchus pacificus genome provides a unique perspective on nematode lifestyle and parasitism.</title>
        <authorList>
            <person name="Dieterich C."/>
            <person name="Clifton S.W."/>
            <person name="Schuster L.N."/>
            <person name="Chinwalla A."/>
            <person name="Delehaunty K."/>
            <person name="Dinkelacker I."/>
            <person name="Fulton L."/>
            <person name="Fulton R."/>
            <person name="Godfrey J."/>
            <person name="Minx P."/>
            <person name="Mitreva M."/>
            <person name="Roeseler W."/>
            <person name="Tian H."/>
            <person name="Witte H."/>
            <person name="Yang S.P."/>
            <person name="Wilson R.K."/>
            <person name="Sommer R.J."/>
        </authorList>
    </citation>
    <scope>NUCLEOTIDE SEQUENCE [LARGE SCALE GENOMIC DNA]</scope>
    <source>
        <strain evidence="3">PS312</strain>
    </source>
</reference>
<keyword evidence="3" id="KW-1185">Reference proteome</keyword>
<dbReference type="AlphaFoldDB" id="A0A2A6CW61"/>
<accession>A0A2A6CW61</accession>
<feature type="compositionally biased region" description="Basic and acidic residues" evidence="1">
    <location>
        <begin position="97"/>
        <end position="113"/>
    </location>
</feature>
<gene>
    <name evidence="2" type="primary">WBGene00282559</name>
</gene>
<evidence type="ECO:0000313" key="2">
    <source>
        <dbReference type="EnsemblMetazoa" id="PPA44190.1"/>
    </source>
</evidence>
<accession>A0A8R1UZ46</accession>